<evidence type="ECO:0000259" key="1">
    <source>
        <dbReference type="Pfam" id="PF07238"/>
    </source>
</evidence>
<accession>Q0F0R1</accession>
<sequence length="143" mass="16084">MGKTDTNIIEELTSLAERLPEEKERQLLSLIASWREDVRRSPRESYNELLHFSSSKGAHYGHARDISGTGVFVETLADFELGEQVSLELTFISAPNPVRLTGEVVRKEEDGVGLRFDQQSQDQVAKLDDIISQHALIMHPPGR</sequence>
<comment type="caution">
    <text evidence="2">The sequence shown here is derived from an EMBL/GenBank/DDBJ whole genome shotgun (WGS) entry which is preliminary data.</text>
</comment>
<organism evidence="2 3">
    <name type="scientific">Mariprofundus ferrooxydans PV-1</name>
    <dbReference type="NCBI Taxonomy" id="314345"/>
    <lineage>
        <taxon>Bacteria</taxon>
        <taxon>Pseudomonadati</taxon>
        <taxon>Pseudomonadota</taxon>
        <taxon>Candidatius Mariprofundia</taxon>
        <taxon>Mariprofundales</taxon>
        <taxon>Mariprofundaceae</taxon>
        <taxon>Mariprofundus</taxon>
    </lineage>
</organism>
<dbReference type="Gene3D" id="2.40.10.220">
    <property type="entry name" value="predicted glycosyltransferase like domains"/>
    <property type="match status" value="1"/>
</dbReference>
<proteinExistence type="predicted"/>
<dbReference type="Pfam" id="PF07238">
    <property type="entry name" value="PilZ"/>
    <property type="match status" value="1"/>
</dbReference>
<dbReference type="InParanoid" id="Q0F0R1"/>
<name>Q0F0R1_9PROT</name>
<evidence type="ECO:0000313" key="2">
    <source>
        <dbReference type="EMBL" id="EAU54967.1"/>
    </source>
</evidence>
<gene>
    <name evidence="2" type="ORF">SPV1_06479</name>
</gene>
<dbReference type="GO" id="GO:0035438">
    <property type="term" value="F:cyclic-di-GMP binding"/>
    <property type="evidence" value="ECO:0007669"/>
    <property type="project" value="InterPro"/>
</dbReference>
<dbReference type="SUPFAM" id="SSF141371">
    <property type="entry name" value="PilZ domain-like"/>
    <property type="match status" value="1"/>
</dbReference>
<dbReference type="RefSeq" id="WP_009851589.1">
    <property type="nucleotide sequence ID" value="NZ_DS022295.1"/>
</dbReference>
<dbReference type="HOGENOM" id="CLU_1803850_0_0_0"/>
<dbReference type="OrthoDB" id="5295474at2"/>
<dbReference type="Proteomes" id="UP000005297">
    <property type="component" value="Unassembled WGS sequence"/>
</dbReference>
<dbReference type="EMBL" id="AATS01000004">
    <property type="protein sequence ID" value="EAU54967.1"/>
    <property type="molecule type" value="Genomic_DNA"/>
</dbReference>
<keyword evidence="3" id="KW-1185">Reference proteome</keyword>
<protein>
    <recommendedName>
        <fullName evidence="1">PilZ domain-containing protein</fullName>
    </recommendedName>
</protein>
<reference evidence="2 3" key="1">
    <citation type="submission" date="2006-09" db="EMBL/GenBank/DDBJ databases">
        <authorList>
            <person name="Emerson D."/>
            <person name="Ferriera S."/>
            <person name="Johnson J."/>
            <person name="Kravitz S."/>
            <person name="Halpern A."/>
            <person name="Remington K."/>
            <person name="Beeson K."/>
            <person name="Tran B."/>
            <person name="Rogers Y.-H."/>
            <person name="Friedman R."/>
            <person name="Venter J.C."/>
        </authorList>
    </citation>
    <scope>NUCLEOTIDE SEQUENCE [LARGE SCALE GENOMIC DNA]</scope>
    <source>
        <strain evidence="2 3">PV-1</strain>
    </source>
</reference>
<feature type="domain" description="PilZ" evidence="1">
    <location>
        <begin position="38"/>
        <end position="132"/>
    </location>
</feature>
<dbReference type="InterPro" id="IPR009875">
    <property type="entry name" value="PilZ_domain"/>
</dbReference>
<evidence type="ECO:0000313" key="3">
    <source>
        <dbReference type="Proteomes" id="UP000005297"/>
    </source>
</evidence>
<dbReference type="AlphaFoldDB" id="Q0F0R1"/>